<evidence type="ECO:0000313" key="3">
    <source>
        <dbReference type="EMBL" id="MBE7367927.1"/>
    </source>
</evidence>
<evidence type="ECO:0000256" key="1">
    <source>
        <dbReference type="SAM" id="MobiDB-lite"/>
    </source>
</evidence>
<keyword evidence="2" id="KW-0732">Signal</keyword>
<sequence length="127" mass="13279">MNAGLQRRCGGALLALAAGLSPAWAADPGLSQPQATYEQERARCLRGQTQQDRATCLKEAGASRDEARRGGLAAPPGTDLLRNATQRCEAQPPADREACVQRIHGAGSTSGSVEGGGQIRQTETPVR</sequence>
<feature type="chain" id="PRO_5047446109" description="Secreted protein" evidence="2">
    <location>
        <begin position="26"/>
        <end position="127"/>
    </location>
</feature>
<dbReference type="EMBL" id="JADDIV010000003">
    <property type="protein sequence ID" value="MBE7367927.1"/>
    <property type="molecule type" value="Genomic_DNA"/>
</dbReference>
<proteinExistence type="predicted"/>
<gene>
    <name evidence="3" type="ORF">IM787_10140</name>
</gene>
<evidence type="ECO:0000256" key="2">
    <source>
        <dbReference type="SAM" id="SignalP"/>
    </source>
</evidence>
<dbReference type="RefSeq" id="WP_193676552.1">
    <property type="nucleotide sequence ID" value="NZ_JADDIV010000003.1"/>
</dbReference>
<evidence type="ECO:0000313" key="4">
    <source>
        <dbReference type="Proteomes" id="UP000806285"/>
    </source>
</evidence>
<protein>
    <recommendedName>
        <fullName evidence="5">Secreted protein</fullName>
    </recommendedName>
</protein>
<reference evidence="3 4" key="1">
    <citation type="submission" date="2020-10" db="EMBL/GenBank/DDBJ databases">
        <title>Ramlibacter sp. HM2 16S ribosomal RNA gene Genome sequencing and assembly.</title>
        <authorList>
            <person name="Kang M."/>
        </authorList>
    </citation>
    <scope>NUCLEOTIDE SEQUENCE [LARGE SCALE GENOMIC DNA]</scope>
    <source>
        <strain evidence="3 4">HM2</strain>
    </source>
</reference>
<comment type="caution">
    <text evidence="3">The sequence shown here is derived from an EMBL/GenBank/DDBJ whole genome shotgun (WGS) entry which is preliminary data.</text>
</comment>
<dbReference type="Proteomes" id="UP000806285">
    <property type="component" value="Unassembled WGS sequence"/>
</dbReference>
<feature type="signal peptide" evidence="2">
    <location>
        <begin position="1"/>
        <end position="25"/>
    </location>
</feature>
<evidence type="ECO:0008006" key="5">
    <source>
        <dbReference type="Google" id="ProtNLM"/>
    </source>
</evidence>
<name>A0ABR9S3Q9_9BURK</name>
<organism evidence="3 4">
    <name type="scientific">Ramlibacter pallidus</name>
    <dbReference type="NCBI Taxonomy" id="2780087"/>
    <lineage>
        <taxon>Bacteria</taxon>
        <taxon>Pseudomonadati</taxon>
        <taxon>Pseudomonadota</taxon>
        <taxon>Betaproteobacteria</taxon>
        <taxon>Burkholderiales</taxon>
        <taxon>Comamonadaceae</taxon>
        <taxon>Ramlibacter</taxon>
    </lineage>
</organism>
<keyword evidence="4" id="KW-1185">Reference proteome</keyword>
<feature type="region of interest" description="Disordered" evidence="1">
    <location>
        <begin position="59"/>
        <end position="127"/>
    </location>
</feature>
<accession>A0ABR9S3Q9</accession>